<evidence type="ECO:0000256" key="4">
    <source>
        <dbReference type="ARBA" id="ARBA00023040"/>
    </source>
</evidence>
<accession>A0A818J7Y1</accession>
<evidence type="ECO:0000256" key="1">
    <source>
        <dbReference type="ARBA" id="ARBA00004141"/>
    </source>
</evidence>
<gene>
    <name evidence="10" type="ORF">GRG538_LOCUS19309</name>
</gene>
<dbReference type="Gene3D" id="1.20.1070.10">
    <property type="entry name" value="Rhodopsin 7-helix transmembrane proteins"/>
    <property type="match status" value="1"/>
</dbReference>
<reference evidence="10" key="1">
    <citation type="submission" date="2021-02" db="EMBL/GenBank/DDBJ databases">
        <authorList>
            <person name="Nowell W R."/>
        </authorList>
    </citation>
    <scope>NUCLEOTIDE SEQUENCE</scope>
</reference>
<keyword evidence="4" id="KW-0297">G-protein coupled receptor</keyword>
<evidence type="ECO:0000256" key="2">
    <source>
        <dbReference type="ARBA" id="ARBA00022692"/>
    </source>
</evidence>
<dbReference type="AlphaFoldDB" id="A0A818J7Y1"/>
<feature type="transmembrane region" description="Helical" evidence="8">
    <location>
        <begin position="99"/>
        <end position="118"/>
    </location>
</feature>
<evidence type="ECO:0000256" key="8">
    <source>
        <dbReference type="SAM" id="Phobius"/>
    </source>
</evidence>
<keyword evidence="2 8" id="KW-0812">Transmembrane</keyword>
<evidence type="ECO:0000256" key="7">
    <source>
        <dbReference type="ARBA" id="ARBA00023224"/>
    </source>
</evidence>
<dbReference type="SUPFAM" id="SSF81321">
    <property type="entry name" value="Family A G protein-coupled receptor-like"/>
    <property type="match status" value="1"/>
</dbReference>
<feature type="transmembrane region" description="Helical" evidence="8">
    <location>
        <begin position="289"/>
        <end position="309"/>
    </location>
</feature>
<evidence type="ECO:0000256" key="5">
    <source>
        <dbReference type="ARBA" id="ARBA00023136"/>
    </source>
</evidence>
<dbReference type="Proteomes" id="UP000663872">
    <property type="component" value="Unassembled WGS sequence"/>
</dbReference>
<evidence type="ECO:0000256" key="6">
    <source>
        <dbReference type="ARBA" id="ARBA00023170"/>
    </source>
</evidence>
<dbReference type="EMBL" id="CAJNYT010003156">
    <property type="protein sequence ID" value="CAF3531866.1"/>
    <property type="molecule type" value="Genomic_DNA"/>
</dbReference>
<evidence type="ECO:0000313" key="10">
    <source>
        <dbReference type="EMBL" id="CAF3531866.1"/>
    </source>
</evidence>
<dbReference type="CDD" id="cd00637">
    <property type="entry name" value="7tm_classA_rhodopsin-like"/>
    <property type="match status" value="1"/>
</dbReference>
<keyword evidence="5 8" id="KW-0472">Membrane</keyword>
<sequence>MSSSNVSSDLLIAPAQLNIYLGLLIYITGFIGSIGNLIVYRSRSLRIRACSIYLFWEALVDLIYLNSVLLTRILQKGFGISITSRSDVLCKIRQFASSYGNQLVVTFLALATLDRILLAQRSTGKLKHAYRRWGNRLDLANKLVAVFSVLWILVLWHRLVWYSASSGSCEGQSGSYAYFDNLFSAIVTCLCPMIILTVLGVLIGRSIRNIIQQQIGRVTAFSESATANQSVIHKVDAQLTIMILMQIVVAMISFLPYAAQLLYSNITNDWSKSPLRVAWEHVISETINLLSYLLFSCPFYVTMVSFSGFRQQLLCSLGLKKQQTVNPSNTLETATGRLAKINTNAHSTVPN</sequence>
<organism evidence="10 11">
    <name type="scientific">Rotaria socialis</name>
    <dbReference type="NCBI Taxonomy" id="392032"/>
    <lineage>
        <taxon>Eukaryota</taxon>
        <taxon>Metazoa</taxon>
        <taxon>Spiralia</taxon>
        <taxon>Gnathifera</taxon>
        <taxon>Rotifera</taxon>
        <taxon>Eurotatoria</taxon>
        <taxon>Bdelloidea</taxon>
        <taxon>Philodinida</taxon>
        <taxon>Philodinidae</taxon>
        <taxon>Rotaria</taxon>
    </lineage>
</organism>
<keyword evidence="7" id="KW-0807">Transducer</keyword>
<protein>
    <recommendedName>
        <fullName evidence="9">G-protein coupled receptors family 1 profile domain-containing protein</fullName>
    </recommendedName>
</protein>
<evidence type="ECO:0000259" key="9">
    <source>
        <dbReference type="PROSITE" id="PS50262"/>
    </source>
</evidence>
<feature type="transmembrane region" description="Helical" evidence="8">
    <location>
        <begin position="20"/>
        <end position="40"/>
    </location>
</feature>
<dbReference type="InterPro" id="IPR017452">
    <property type="entry name" value="GPCR_Rhodpsn_7TM"/>
</dbReference>
<feature type="domain" description="G-protein coupled receptors family 1 profile" evidence="9">
    <location>
        <begin position="32"/>
        <end position="292"/>
    </location>
</feature>
<evidence type="ECO:0000256" key="3">
    <source>
        <dbReference type="ARBA" id="ARBA00022989"/>
    </source>
</evidence>
<dbReference type="GO" id="GO:0004930">
    <property type="term" value="F:G protein-coupled receptor activity"/>
    <property type="evidence" value="ECO:0007669"/>
    <property type="project" value="UniProtKB-KW"/>
</dbReference>
<feature type="transmembrane region" description="Helical" evidence="8">
    <location>
        <begin position="239"/>
        <end position="259"/>
    </location>
</feature>
<comment type="subcellular location">
    <subcellularLocation>
        <location evidence="1">Membrane</location>
        <topology evidence="1">Multi-pass membrane protein</topology>
    </subcellularLocation>
</comment>
<proteinExistence type="predicted"/>
<comment type="caution">
    <text evidence="10">The sequence shown here is derived from an EMBL/GenBank/DDBJ whole genome shotgun (WGS) entry which is preliminary data.</text>
</comment>
<dbReference type="GO" id="GO:0005886">
    <property type="term" value="C:plasma membrane"/>
    <property type="evidence" value="ECO:0007669"/>
    <property type="project" value="TreeGrafter"/>
</dbReference>
<name>A0A818J7Y1_9BILA</name>
<feature type="transmembrane region" description="Helical" evidence="8">
    <location>
        <begin position="139"/>
        <end position="162"/>
    </location>
</feature>
<keyword evidence="3 8" id="KW-1133">Transmembrane helix</keyword>
<keyword evidence="6" id="KW-0675">Receptor</keyword>
<feature type="transmembrane region" description="Helical" evidence="8">
    <location>
        <begin position="52"/>
        <end position="74"/>
    </location>
</feature>
<dbReference type="PANTHER" id="PTHR24243">
    <property type="entry name" value="G-PROTEIN COUPLED RECEPTOR"/>
    <property type="match status" value="1"/>
</dbReference>
<evidence type="ECO:0000313" key="11">
    <source>
        <dbReference type="Proteomes" id="UP000663872"/>
    </source>
</evidence>
<dbReference type="PROSITE" id="PS50262">
    <property type="entry name" value="G_PROTEIN_RECEP_F1_2"/>
    <property type="match status" value="1"/>
</dbReference>
<feature type="transmembrane region" description="Helical" evidence="8">
    <location>
        <begin position="182"/>
        <end position="203"/>
    </location>
</feature>
<dbReference type="PANTHER" id="PTHR24243:SF233">
    <property type="entry name" value="THYROTROPIN-RELEASING HORMONE RECEPTOR"/>
    <property type="match status" value="1"/>
</dbReference>